<feature type="region of interest" description="Disordered" evidence="1">
    <location>
        <begin position="166"/>
        <end position="193"/>
    </location>
</feature>
<dbReference type="AlphaFoldDB" id="A0AAD7TH87"/>
<proteinExistence type="predicted"/>
<feature type="region of interest" description="Disordered" evidence="1">
    <location>
        <begin position="13"/>
        <end position="36"/>
    </location>
</feature>
<gene>
    <name evidence="2" type="ORF">ONZ51_g13032</name>
</gene>
<reference evidence="2" key="1">
    <citation type="submission" date="2022-11" db="EMBL/GenBank/DDBJ databases">
        <title>Genome Sequence of Cubamyces cubensis.</title>
        <authorList>
            <person name="Buettner E."/>
        </authorList>
    </citation>
    <scope>NUCLEOTIDE SEQUENCE</scope>
    <source>
        <strain evidence="2">MPL-01</strain>
    </source>
</reference>
<feature type="compositionally biased region" description="Low complexity" evidence="1">
    <location>
        <begin position="262"/>
        <end position="278"/>
    </location>
</feature>
<feature type="compositionally biased region" description="Basic residues" evidence="1">
    <location>
        <begin position="306"/>
        <end position="316"/>
    </location>
</feature>
<feature type="region of interest" description="Disordered" evidence="1">
    <location>
        <begin position="244"/>
        <end position="278"/>
    </location>
</feature>
<keyword evidence="3" id="KW-1185">Reference proteome</keyword>
<evidence type="ECO:0000256" key="1">
    <source>
        <dbReference type="SAM" id="MobiDB-lite"/>
    </source>
</evidence>
<comment type="caution">
    <text evidence="2">The sequence shown here is derived from an EMBL/GenBank/DDBJ whole genome shotgun (WGS) entry which is preliminary data.</text>
</comment>
<evidence type="ECO:0000313" key="2">
    <source>
        <dbReference type="EMBL" id="KAJ8454421.1"/>
    </source>
</evidence>
<feature type="compositionally biased region" description="Low complexity" evidence="1">
    <location>
        <begin position="338"/>
        <end position="350"/>
    </location>
</feature>
<dbReference type="EMBL" id="JAPEVG010000972">
    <property type="protein sequence ID" value="KAJ8454421.1"/>
    <property type="molecule type" value="Genomic_DNA"/>
</dbReference>
<protein>
    <submittedName>
        <fullName evidence="2">Uncharacterized protein</fullName>
    </submittedName>
</protein>
<sequence>MFAQYSPLFTSGLLSESNTPSTSRRPSFELRGKAPRGSLPVDANLDSFYEATTTEEDAVFFTFMPRRRRADAGNSFLSLDLAESQSMRSMSLRRKDTVTTRATTHFGRSVPTSPTMPPMPMSYVAAPISTFHQTNSECSPTMPLTFSHLGPAPQPRRAIVRHSSREGLPGAKPVPSSEPPAPPAASQRKARPSDLTITLSTCFSVATGSSTPSLHRSSHSEPAIMSPVSPLMSPMERSYLAFSPPNTPPATATLSSFEEAQRSPPASAPAAVPLRSRPSVRSSVSFRTRQVNRSAALAALEGRVTPKTRSRHRSRPRNFMSMSDDEDESEVDDFRNQALPPASAPADSPAPSVLLDVLHEEEDVVVPTSGVSQKRTSLTTAPRSKQRSRRGTIESLLSPLANFIDFSNDDGSTRSWRSFVEIS</sequence>
<organism evidence="2 3">
    <name type="scientific">Trametes cubensis</name>
    <dbReference type="NCBI Taxonomy" id="1111947"/>
    <lineage>
        <taxon>Eukaryota</taxon>
        <taxon>Fungi</taxon>
        <taxon>Dikarya</taxon>
        <taxon>Basidiomycota</taxon>
        <taxon>Agaricomycotina</taxon>
        <taxon>Agaricomycetes</taxon>
        <taxon>Polyporales</taxon>
        <taxon>Polyporaceae</taxon>
        <taxon>Trametes</taxon>
    </lineage>
</organism>
<accession>A0AAD7TH87</accession>
<name>A0AAD7TH87_9APHY</name>
<feature type="region of interest" description="Disordered" evidence="1">
    <location>
        <begin position="365"/>
        <end position="390"/>
    </location>
</feature>
<feature type="compositionally biased region" description="Polar residues" evidence="1">
    <location>
        <begin position="249"/>
        <end position="258"/>
    </location>
</feature>
<feature type="compositionally biased region" description="Polar residues" evidence="1">
    <location>
        <begin position="369"/>
        <end position="383"/>
    </location>
</feature>
<feature type="region of interest" description="Disordered" evidence="1">
    <location>
        <begin position="297"/>
        <end position="350"/>
    </location>
</feature>
<evidence type="ECO:0000313" key="3">
    <source>
        <dbReference type="Proteomes" id="UP001215151"/>
    </source>
</evidence>
<dbReference type="Proteomes" id="UP001215151">
    <property type="component" value="Unassembled WGS sequence"/>
</dbReference>
<feature type="compositionally biased region" description="Polar residues" evidence="1">
    <location>
        <begin position="13"/>
        <end position="25"/>
    </location>
</feature>